<name>A0A1G9WS15_9ACTN</name>
<evidence type="ECO:0000256" key="2">
    <source>
        <dbReference type="SAM" id="SignalP"/>
    </source>
</evidence>
<feature type="region of interest" description="Disordered" evidence="1">
    <location>
        <begin position="189"/>
        <end position="222"/>
    </location>
</feature>
<dbReference type="RefSeq" id="WP_091022609.1">
    <property type="nucleotide sequence ID" value="NZ_BKAE01000001.1"/>
</dbReference>
<dbReference type="OrthoDB" id="3790373at2"/>
<keyword evidence="4" id="KW-1185">Reference proteome</keyword>
<dbReference type="AlphaFoldDB" id="A0A1G9WS15"/>
<organism evidence="3 4">
    <name type="scientific">Nocardioides szechwanensis</name>
    <dbReference type="NCBI Taxonomy" id="1005944"/>
    <lineage>
        <taxon>Bacteria</taxon>
        <taxon>Bacillati</taxon>
        <taxon>Actinomycetota</taxon>
        <taxon>Actinomycetes</taxon>
        <taxon>Propionibacteriales</taxon>
        <taxon>Nocardioidaceae</taxon>
        <taxon>Nocardioides</taxon>
    </lineage>
</organism>
<evidence type="ECO:0000313" key="4">
    <source>
        <dbReference type="Proteomes" id="UP000199004"/>
    </source>
</evidence>
<dbReference type="EMBL" id="FNIC01000001">
    <property type="protein sequence ID" value="SDM86973.1"/>
    <property type="molecule type" value="Genomic_DNA"/>
</dbReference>
<protein>
    <submittedName>
        <fullName evidence="3">Uncharacterized protein</fullName>
    </submittedName>
</protein>
<keyword evidence="2" id="KW-0732">Signal</keyword>
<feature type="chain" id="PRO_5011472787" evidence="2">
    <location>
        <begin position="21"/>
        <end position="222"/>
    </location>
</feature>
<dbReference type="Proteomes" id="UP000199004">
    <property type="component" value="Unassembled WGS sequence"/>
</dbReference>
<proteinExistence type="predicted"/>
<accession>A0A1G9WS15</accession>
<sequence length="222" mass="23598">MITFIAIVCVVAVAWPIACGASSPASGRSRNRDAGRRTRYVEAHPQHANSGDVERRLLAADLTPAEARLVVEKAAAHGIKPFTMWMWIDQYDAKTLAVVVTADLGHHELLAHLGAGTLPDLEHLRLFASINGLPLTERKLKTPVTATVVLTGGQYAAHKETQAAARAATQAAETQQPVAPPMPPIFEPGSWPYTEWAAGELPQPPRTDGPEPEAGSGGIIAA</sequence>
<evidence type="ECO:0000313" key="3">
    <source>
        <dbReference type="EMBL" id="SDM86973.1"/>
    </source>
</evidence>
<gene>
    <name evidence="3" type="ORF">SAMN05192576_1136</name>
</gene>
<reference evidence="3 4" key="1">
    <citation type="submission" date="2016-10" db="EMBL/GenBank/DDBJ databases">
        <authorList>
            <person name="de Groot N.N."/>
        </authorList>
    </citation>
    <scope>NUCLEOTIDE SEQUENCE [LARGE SCALE GENOMIC DNA]</scope>
    <source>
        <strain evidence="3 4">CGMCC 1.11147</strain>
    </source>
</reference>
<evidence type="ECO:0000256" key="1">
    <source>
        <dbReference type="SAM" id="MobiDB-lite"/>
    </source>
</evidence>
<feature type="signal peptide" evidence="2">
    <location>
        <begin position="1"/>
        <end position="20"/>
    </location>
</feature>